<dbReference type="GO" id="GO:0005948">
    <property type="term" value="C:acetolactate synthase complex"/>
    <property type="evidence" value="ECO:0007669"/>
    <property type="project" value="TreeGrafter"/>
</dbReference>
<dbReference type="Pfam" id="PF00205">
    <property type="entry name" value="TPP_enzyme_M"/>
    <property type="match status" value="1"/>
</dbReference>
<proteinExistence type="inferred from homology"/>
<dbReference type="GO" id="GO:0003984">
    <property type="term" value="F:acetolactate synthase activity"/>
    <property type="evidence" value="ECO:0007669"/>
    <property type="project" value="TreeGrafter"/>
</dbReference>
<dbReference type="GO" id="GO:0000287">
    <property type="term" value="F:magnesium ion binding"/>
    <property type="evidence" value="ECO:0007669"/>
    <property type="project" value="InterPro"/>
</dbReference>
<sequence>GDTNSLNLRHKRRDALKEADLVILAGMSIDFRLNYGMSINSKAVLISINRSKKAFKKNRNPTLGIQADPSTFLVALSKQFNNEKKIWDTWIKTLHLREFEREKVIQKFSEVDTEYINPLLLCKNVNEIIDNDSIIVGDGGDFRNI</sequence>
<reference evidence="4" key="1">
    <citation type="journal article" date="2014" name="Front. Microbiol.">
        <title>High frequency of phylogenetically diverse reductive dehalogenase-homologous genes in deep subseafloor sedimentary metagenomes.</title>
        <authorList>
            <person name="Kawai M."/>
            <person name="Futagami T."/>
            <person name="Toyoda A."/>
            <person name="Takaki Y."/>
            <person name="Nishi S."/>
            <person name="Hori S."/>
            <person name="Arai W."/>
            <person name="Tsubouchi T."/>
            <person name="Morono Y."/>
            <person name="Uchiyama I."/>
            <person name="Ito T."/>
            <person name="Fujiyama A."/>
            <person name="Inagaki F."/>
            <person name="Takami H."/>
        </authorList>
    </citation>
    <scope>NUCLEOTIDE SEQUENCE</scope>
    <source>
        <strain evidence="4">Expedition CK06-06</strain>
    </source>
</reference>
<dbReference type="InterPro" id="IPR045229">
    <property type="entry name" value="TPP_enz"/>
</dbReference>
<name>X1F0X5_9ZZZZ</name>
<evidence type="ECO:0000256" key="2">
    <source>
        <dbReference type="ARBA" id="ARBA00007812"/>
    </source>
</evidence>
<feature type="non-terminal residue" evidence="4">
    <location>
        <position position="1"/>
    </location>
</feature>
<protein>
    <recommendedName>
        <fullName evidence="3">Thiamine pyrophosphate enzyme central domain-containing protein</fullName>
    </recommendedName>
</protein>
<evidence type="ECO:0000259" key="3">
    <source>
        <dbReference type="Pfam" id="PF00205"/>
    </source>
</evidence>
<dbReference type="AlphaFoldDB" id="X1F0X5"/>
<dbReference type="GO" id="GO:0009099">
    <property type="term" value="P:L-valine biosynthetic process"/>
    <property type="evidence" value="ECO:0007669"/>
    <property type="project" value="TreeGrafter"/>
</dbReference>
<dbReference type="PANTHER" id="PTHR18968:SF166">
    <property type="entry name" value="2-HYDROXYACYL-COA LYASE 2"/>
    <property type="match status" value="1"/>
</dbReference>
<dbReference type="PANTHER" id="PTHR18968">
    <property type="entry name" value="THIAMINE PYROPHOSPHATE ENZYMES"/>
    <property type="match status" value="1"/>
</dbReference>
<accession>X1F0X5</accession>
<comment type="similarity">
    <text evidence="2">Belongs to the TPP enzyme family.</text>
</comment>
<dbReference type="InterPro" id="IPR012000">
    <property type="entry name" value="Thiamin_PyroP_enz_cen_dom"/>
</dbReference>
<dbReference type="GO" id="GO:0030976">
    <property type="term" value="F:thiamine pyrophosphate binding"/>
    <property type="evidence" value="ECO:0007669"/>
    <property type="project" value="InterPro"/>
</dbReference>
<dbReference type="SUPFAM" id="SSF52467">
    <property type="entry name" value="DHS-like NAD/FAD-binding domain"/>
    <property type="match status" value="1"/>
</dbReference>
<evidence type="ECO:0000313" key="4">
    <source>
        <dbReference type="EMBL" id="GAH14448.1"/>
    </source>
</evidence>
<comment type="cofactor">
    <cofactor evidence="1">
        <name>thiamine diphosphate</name>
        <dbReference type="ChEBI" id="CHEBI:58937"/>
    </cofactor>
</comment>
<comment type="caution">
    <text evidence="4">The sequence shown here is derived from an EMBL/GenBank/DDBJ whole genome shotgun (WGS) entry which is preliminary data.</text>
</comment>
<gene>
    <name evidence="4" type="ORF">S01H4_52677</name>
</gene>
<dbReference type="EMBL" id="BART01030124">
    <property type="protein sequence ID" value="GAH14448.1"/>
    <property type="molecule type" value="Genomic_DNA"/>
</dbReference>
<dbReference type="GO" id="GO:0050660">
    <property type="term" value="F:flavin adenine dinucleotide binding"/>
    <property type="evidence" value="ECO:0007669"/>
    <property type="project" value="TreeGrafter"/>
</dbReference>
<feature type="domain" description="Thiamine pyrophosphate enzyme central" evidence="3">
    <location>
        <begin position="11"/>
        <end position="76"/>
    </location>
</feature>
<evidence type="ECO:0000256" key="1">
    <source>
        <dbReference type="ARBA" id="ARBA00001964"/>
    </source>
</evidence>
<dbReference type="Gene3D" id="3.40.50.1220">
    <property type="entry name" value="TPP-binding domain"/>
    <property type="match status" value="1"/>
</dbReference>
<dbReference type="InterPro" id="IPR029035">
    <property type="entry name" value="DHS-like_NAD/FAD-binding_dom"/>
</dbReference>
<dbReference type="GO" id="GO:0009097">
    <property type="term" value="P:isoleucine biosynthetic process"/>
    <property type="evidence" value="ECO:0007669"/>
    <property type="project" value="TreeGrafter"/>
</dbReference>
<organism evidence="4">
    <name type="scientific">marine sediment metagenome</name>
    <dbReference type="NCBI Taxonomy" id="412755"/>
    <lineage>
        <taxon>unclassified sequences</taxon>
        <taxon>metagenomes</taxon>
        <taxon>ecological metagenomes</taxon>
    </lineage>
</organism>